<comment type="catalytic activity">
    <reaction evidence="12">
        <text>(6R)-5,10-methylene-5,6,7,8-tetrahydrofolate + NADP(+) = (6R)-5,10-methenyltetrahydrofolate + NADPH</text>
        <dbReference type="Rhea" id="RHEA:22812"/>
        <dbReference type="ChEBI" id="CHEBI:15636"/>
        <dbReference type="ChEBI" id="CHEBI:57455"/>
        <dbReference type="ChEBI" id="CHEBI:57783"/>
        <dbReference type="ChEBI" id="CHEBI:58349"/>
        <dbReference type="EC" id="1.5.1.5"/>
    </reaction>
</comment>
<dbReference type="InterPro" id="IPR020631">
    <property type="entry name" value="THF_DH/CycHdrlase_NAD-bd_dom"/>
</dbReference>
<comment type="catalytic activity">
    <reaction evidence="11 12">
        <text>(6R)-5,10-methenyltetrahydrofolate + H2O = (6R)-10-formyltetrahydrofolate + H(+)</text>
        <dbReference type="Rhea" id="RHEA:23700"/>
        <dbReference type="ChEBI" id="CHEBI:15377"/>
        <dbReference type="ChEBI" id="CHEBI:15378"/>
        <dbReference type="ChEBI" id="CHEBI:57455"/>
        <dbReference type="ChEBI" id="CHEBI:195366"/>
        <dbReference type="EC" id="3.5.4.9"/>
    </reaction>
</comment>
<evidence type="ECO:0000256" key="11">
    <source>
        <dbReference type="ARBA" id="ARBA00036357"/>
    </source>
</evidence>
<keyword evidence="8 12" id="KW-0368">Histidine biosynthesis</keyword>
<dbReference type="Pfam" id="PF02882">
    <property type="entry name" value="THF_DHG_CYH_C"/>
    <property type="match status" value="1"/>
</dbReference>
<comment type="caution">
    <text evidence="12">Lacks conserved residue(s) required for the propagation of feature annotation.</text>
</comment>
<keyword evidence="7 12" id="KW-0560">Oxidoreductase</keyword>
<evidence type="ECO:0000256" key="4">
    <source>
        <dbReference type="ARBA" id="ARBA00022755"/>
    </source>
</evidence>
<dbReference type="OrthoDB" id="9803580at2"/>
<gene>
    <name evidence="12" type="primary">folD</name>
    <name evidence="15" type="ORF">ABB05_02950</name>
</gene>
<dbReference type="FunFam" id="3.40.50.10860:FF:000001">
    <property type="entry name" value="Bifunctional protein FolD"/>
    <property type="match status" value="1"/>
</dbReference>
<keyword evidence="6 12" id="KW-0521">NADP</keyword>
<dbReference type="SUPFAM" id="SSF53223">
    <property type="entry name" value="Aminoacid dehydrogenase-like, N-terminal domain"/>
    <property type="match status" value="1"/>
</dbReference>
<feature type="domain" description="Tetrahydrofolate dehydrogenase/cyclohydrolase NAD(P)-binding" evidence="14">
    <location>
        <begin position="139"/>
        <end position="281"/>
    </location>
</feature>
<dbReference type="GO" id="GO:0000105">
    <property type="term" value="P:L-histidine biosynthetic process"/>
    <property type="evidence" value="ECO:0007669"/>
    <property type="project" value="UniProtKB-KW"/>
</dbReference>
<dbReference type="UniPathway" id="UPA00193"/>
<evidence type="ECO:0000256" key="8">
    <source>
        <dbReference type="ARBA" id="ARBA00023102"/>
    </source>
</evidence>
<dbReference type="NCBIfam" id="NF010783">
    <property type="entry name" value="PRK14186.1"/>
    <property type="match status" value="1"/>
</dbReference>
<dbReference type="PANTHER" id="PTHR48099">
    <property type="entry name" value="C-1-TETRAHYDROFOLATE SYNTHASE, CYTOPLASMIC-RELATED"/>
    <property type="match status" value="1"/>
</dbReference>
<dbReference type="PATRIC" id="fig|217031.6.peg.642"/>
<dbReference type="GO" id="GO:0004477">
    <property type="term" value="F:methenyltetrahydrofolate cyclohydrolase activity"/>
    <property type="evidence" value="ECO:0007669"/>
    <property type="project" value="UniProtKB-UniRule"/>
</dbReference>
<keyword evidence="4 12" id="KW-0658">Purine biosynthesis</keyword>
<keyword evidence="10 12" id="KW-0511">Multifunctional enzyme</keyword>
<dbReference type="NCBIfam" id="NF008058">
    <property type="entry name" value="PRK10792.1"/>
    <property type="match status" value="1"/>
</dbReference>
<dbReference type="InterPro" id="IPR036291">
    <property type="entry name" value="NAD(P)-bd_dom_sf"/>
</dbReference>
<dbReference type="NCBIfam" id="NF010786">
    <property type="entry name" value="PRK14189.1"/>
    <property type="match status" value="1"/>
</dbReference>
<keyword evidence="16" id="KW-1185">Reference proteome</keyword>
<dbReference type="Gene3D" id="3.40.50.720">
    <property type="entry name" value="NAD(P)-binding Rossmann-like Domain"/>
    <property type="match status" value="1"/>
</dbReference>
<dbReference type="CDD" id="cd01080">
    <property type="entry name" value="NAD_bind_m-THF_DH_Cyclohyd"/>
    <property type="match status" value="1"/>
</dbReference>
<keyword evidence="5 12" id="KW-0378">Hydrolase</keyword>
<evidence type="ECO:0000256" key="6">
    <source>
        <dbReference type="ARBA" id="ARBA00022857"/>
    </source>
</evidence>
<dbReference type="Proteomes" id="UP000077881">
    <property type="component" value="Unassembled WGS sequence"/>
</dbReference>
<comment type="similarity">
    <text evidence="12">Belongs to the tetrahydrofolate dehydrogenase/cyclohydrolase family.</text>
</comment>
<dbReference type="AlphaFoldDB" id="A0A178A5J6"/>
<dbReference type="HAMAP" id="MF_01576">
    <property type="entry name" value="THF_DHG_CYH"/>
    <property type="match status" value="1"/>
</dbReference>
<protein>
    <recommendedName>
        <fullName evidence="12">Bifunctional protein FolD</fullName>
    </recommendedName>
    <domain>
        <recommendedName>
            <fullName evidence="12">Methylenetetrahydrofolate dehydrogenase</fullName>
            <ecNumber evidence="12">1.5.1.5</ecNumber>
        </recommendedName>
    </domain>
    <domain>
        <recommendedName>
            <fullName evidence="12">Methenyltetrahydrofolate cyclohydrolase</fullName>
            <ecNumber evidence="12">3.5.4.9</ecNumber>
        </recommendedName>
    </domain>
</protein>
<sequence length="293" mass="31963">MTAKLIDGKKIAQATRENLKKEVEELIEAGIKPGLAVILVGDNQASRTYVTSKQKSCKAIGMESILIELPESITENELLQHIEELNNRDDIHGILVQLPLPKHISDKKVIETISPEKDVDGFHPINIGKMMTGQDTFFPCTPFGIMEMLKYEGITIAGKNAVIVGRSNIVGKPMGQLLLNDNATVTYTHSKTKDLASCTKEADILVAAIGKAKMITSEYVKEGATVIDVGMNRDENGKLCGDVDFADVSNKAGHITPVPGGVGPMTITMLLYNTVKSAKNKLNHRNQEKKRVQ</sequence>
<dbReference type="GO" id="GO:0004488">
    <property type="term" value="F:methylenetetrahydrofolate dehydrogenase (NADP+) activity"/>
    <property type="evidence" value="ECO:0007669"/>
    <property type="project" value="UniProtKB-UniRule"/>
</dbReference>
<comment type="caution">
    <text evidence="15">The sequence shown here is derived from an EMBL/GenBank/DDBJ whole genome shotgun (WGS) entry which is preliminary data.</text>
</comment>
<dbReference type="GO" id="GO:0006164">
    <property type="term" value="P:purine nucleotide biosynthetic process"/>
    <property type="evidence" value="ECO:0007669"/>
    <property type="project" value="UniProtKB-KW"/>
</dbReference>
<feature type="domain" description="Tetrahydrofolate dehydrogenase/cyclohydrolase catalytic" evidence="13">
    <location>
        <begin position="6"/>
        <end position="120"/>
    </location>
</feature>
<evidence type="ECO:0000256" key="1">
    <source>
        <dbReference type="ARBA" id="ARBA00004777"/>
    </source>
</evidence>
<dbReference type="FunFam" id="3.40.50.720:FF:000094">
    <property type="entry name" value="Bifunctional protein FolD"/>
    <property type="match status" value="1"/>
</dbReference>
<evidence type="ECO:0000259" key="13">
    <source>
        <dbReference type="Pfam" id="PF00763"/>
    </source>
</evidence>
<comment type="subunit">
    <text evidence="12">Homodimer.</text>
</comment>
<dbReference type="EC" id="1.5.1.5" evidence="12"/>
<dbReference type="STRING" id="217031.ABB05_02950"/>
<dbReference type="RefSeq" id="WP_057983278.1">
    <property type="nucleotide sequence ID" value="NZ_JAGGKH010000006.1"/>
</dbReference>
<keyword evidence="3 12" id="KW-0028">Amino-acid biosynthesis</keyword>
<evidence type="ECO:0000259" key="14">
    <source>
        <dbReference type="Pfam" id="PF02882"/>
    </source>
</evidence>
<dbReference type="InterPro" id="IPR020867">
    <property type="entry name" value="THF_DH/CycHdrlase_CS"/>
</dbReference>
<dbReference type="PRINTS" id="PR00085">
    <property type="entry name" value="THFDHDRGNASE"/>
</dbReference>
<proteinExistence type="inferred from homology"/>
<dbReference type="EMBL" id="LDJR01000014">
    <property type="protein sequence ID" value="OAK75314.1"/>
    <property type="molecule type" value="Genomic_DNA"/>
</dbReference>
<evidence type="ECO:0000256" key="2">
    <source>
        <dbReference type="ARBA" id="ARBA00022563"/>
    </source>
</evidence>
<organism evidence="15 16">
    <name type="scientific">Lederbergia galactosidilytica</name>
    <dbReference type="NCBI Taxonomy" id="217031"/>
    <lineage>
        <taxon>Bacteria</taxon>
        <taxon>Bacillati</taxon>
        <taxon>Bacillota</taxon>
        <taxon>Bacilli</taxon>
        <taxon>Bacillales</taxon>
        <taxon>Bacillaceae</taxon>
        <taxon>Lederbergia</taxon>
    </lineage>
</organism>
<accession>A0A178A5J6</accession>
<evidence type="ECO:0000256" key="9">
    <source>
        <dbReference type="ARBA" id="ARBA00023167"/>
    </source>
</evidence>
<dbReference type="PANTHER" id="PTHR48099:SF5">
    <property type="entry name" value="C-1-TETRAHYDROFOLATE SYNTHASE, CYTOPLASMIC"/>
    <property type="match status" value="1"/>
</dbReference>
<dbReference type="GO" id="GO:0005829">
    <property type="term" value="C:cytosol"/>
    <property type="evidence" value="ECO:0007669"/>
    <property type="project" value="TreeGrafter"/>
</dbReference>
<dbReference type="EC" id="3.5.4.9" evidence="12"/>
<evidence type="ECO:0000256" key="7">
    <source>
        <dbReference type="ARBA" id="ARBA00023002"/>
    </source>
</evidence>
<evidence type="ECO:0000256" key="3">
    <source>
        <dbReference type="ARBA" id="ARBA00022605"/>
    </source>
</evidence>
<dbReference type="InterPro" id="IPR046346">
    <property type="entry name" value="Aminoacid_DH-like_N_sf"/>
</dbReference>
<comment type="function">
    <text evidence="12">Catalyzes the oxidation of 5,10-methylenetetrahydrofolate to 5,10-methenyltetrahydrofolate and then the hydrolysis of 5,10-methenyltetrahydrofolate to 10-formyltetrahydrofolate.</text>
</comment>
<evidence type="ECO:0000313" key="16">
    <source>
        <dbReference type="Proteomes" id="UP000077881"/>
    </source>
</evidence>
<dbReference type="InterPro" id="IPR000672">
    <property type="entry name" value="THF_DH/CycHdrlase"/>
</dbReference>
<dbReference type="SUPFAM" id="SSF51735">
    <property type="entry name" value="NAD(P)-binding Rossmann-fold domains"/>
    <property type="match status" value="1"/>
</dbReference>
<dbReference type="GO" id="GO:0035999">
    <property type="term" value="P:tetrahydrofolate interconversion"/>
    <property type="evidence" value="ECO:0007669"/>
    <property type="project" value="UniProtKB-UniRule"/>
</dbReference>
<evidence type="ECO:0000256" key="10">
    <source>
        <dbReference type="ARBA" id="ARBA00023268"/>
    </source>
</evidence>
<dbReference type="Gene3D" id="3.40.50.10860">
    <property type="entry name" value="Leucine Dehydrogenase, chain A, domain 1"/>
    <property type="match status" value="1"/>
</dbReference>
<dbReference type="PROSITE" id="PS00767">
    <property type="entry name" value="THF_DHG_CYH_2"/>
    <property type="match status" value="1"/>
</dbReference>
<evidence type="ECO:0000256" key="12">
    <source>
        <dbReference type="HAMAP-Rule" id="MF_01576"/>
    </source>
</evidence>
<evidence type="ECO:0000313" key="15">
    <source>
        <dbReference type="EMBL" id="OAK75314.1"/>
    </source>
</evidence>
<dbReference type="GO" id="GO:0009086">
    <property type="term" value="P:methionine biosynthetic process"/>
    <property type="evidence" value="ECO:0007669"/>
    <property type="project" value="UniProtKB-KW"/>
</dbReference>
<name>A0A178A5J6_9BACI</name>
<evidence type="ECO:0000256" key="5">
    <source>
        <dbReference type="ARBA" id="ARBA00022801"/>
    </source>
</evidence>
<keyword evidence="9 12" id="KW-0486">Methionine biosynthesis</keyword>
<keyword evidence="2 12" id="KW-0554">One-carbon metabolism</keyword>
<comment type="pathway">
    <text evidence="1 12">One-carbon metabolism; tetrahydrofolate interconversion.</text>
</comment>
<dbReference type="Pfam" id="PF00763">
    <property type="entry name" value="THF_DHG_CYH"/>
    <property type="match status" value="1"/>
</dbReference>
<dbReference type="InterPro" id="IPR020630">
    <property type="entry name" value="THF_DH/CycHdrlase_cat_dom"/>
</dbReference>
<reference evidence="15 16" key="1">
    <citation type="submission" date="2015-05" db="EMBL/GenBank/DDBJ databases">
        <title>Comparison of genome.</title>
        <authorList>
            <person name="Zheng Z."/>
            <person name="Sun M."/>
        </authorList>
    </citation>
    <scope>NUCLEOTIDE SEQUENCE [LARGE SCALE GENOMIC DNA]</scope>
    <source>
        <strain evidence="15 16">G25-74</strain>
    </source>
</reference>
<feature type="binding site" evidence="12">
    <location>
        <begin position="165"/>
        <end position="167"/>
    </location>
    <ligand>
        <name>NADP(+)</name>
        <dbReference type="ChEBI" id="CHEBI:58349"/>
    </ligand>
</feature>